<keyword evidence="2 9" id="KW-0812">Transmembrane</keyword>
<dbReference type="InterPro" id="IPR000826">
    <property type="entry name" value="Formyl_rcpt-rel"/>
</dbReference>
<evidence type="ECO:0000256" key="4">
    <source>
        <dbReference type="ARBA" id="ARBA00023040"/>
    </source>
</evidence>
<keyword evidence="5 9" id="KW-0472">Membrane</keyword>
<dbReference type="Ensembl" id="ENSLACT00000016045.1">
    <property type="protein sequence ID" value="ENSLACP00000015935.1"/>
    <property type="gene ID" value="ENSLACG00000014032.1"/>
</dbReference>
<comment type="subcellular location">
    <subcellularLocation>
        <location evidence="1">Membrane</location>
        <topology evidence="1">Multi-pass membrane protein</topology>
    </subcellularLocation>
</comment>
<evidence type="ECO:0000256" key="7">
    <source>
        <dbReference type="ARBA" id="ARBA00023224"/>
    </source>
</evidence>
<evidence type="ECO:0000256" key="2">
    <source>
        <dbReference type="ARBA" id="ARBA00022692"/>
    </source>
</evidence>
<dbReference type="GeneTree" id="ENSGT01140000282544"/>
<feature type="transmembrane region" description="Helical" evidence="9">
    <location>
        <begin position="120"/>
        <end position="142"/>
    </location>
</feature>
<keyword evidence="7" id="KW-0807">Transducer</keyword>
<dbReference type="AlphaFoldDB" id="H3B214"/>
<feature type="transmembrane region" description="Helical" evidence="9">
    <location>
        <begin position="245"/>
        <end position="268"/>
    </location>
</feature>
<feature type="transmembrane region" description="Helical" evidence="9">
    <location>
        <begin position="39"/>
        <end position="59"/>
    </location>
</feature>
<dbReference type="GO" id="GO:0005886">
    <property type="term" value="C:plasma membrane"/>
    <property type="evidence" value="ECO:0007669"/>
    <property type="project" value="TreeGrafter"/>
</dbReference>
<comment type="similarity">
    <text evidence="8">Belongs to the chemokine-like receptor (CMKLR) family.</text>
</comment>
<dbReference type="PROSITE" id="PS50262">
    <property type="entry name" value="G_PROTEIN_RECEP_F1_2"/>
    <property type="match status" value="1"/>
</dbReference>
<evidence type="ECO:0000256" key="1">
    <source>
        <dbReference type="ARBA" id="ARBA00004141"/>
    </source>
</evidence>
<dbReference type="GO" id="GO:0007200">
    <property type="term" value="P:phospholipase C-activating G protein-coupled receptor signaling pathway"/>
    <property type="evidence" value="ECO:0007669"/>
    <property type="project" value="TreeGrafter"/>
</dbReference>
<dbReference type="FunCoup" id="H3B214">
    <property type="interactions" value="647"/>
</dbReference>
<evidence type="ECO:0000256" key="8">
    <source>
        <dbReference type="ARBA" id="ARBA00025736"/>
    </source>
</evidence>
<dbReference type="PRINTS" id="PR02108">
    <property type="entry name" value="MRGPCRFAMILY"/>
</dbReference>
<proteinExistence type="inferred from homology"/>
<keyword evidence="12" id="KW-1185">Reference proteome</keyword>
<dbReference type="Gene3D" id="1.20.1070.10">
    <property type="entry name" value="Rhodopsin 7-helix transmembrane proteins"/>
    <property type="match status" value="1"/>
</dbReference>
<feature type="transmembrane region" description="Helical" evidence="9">
    <location>
        <begin position="172"/>
        <end position="192"/>
    </location>
</feature>
<gene>
    <name evidence="11" type="primary">LOC102363054</name>
</gene>
<dbReference type="GO" id="GO:0007204">
    <property type="term" value="P:positive regulation of cytosolic calcium ion concentration"/>
    <property type="evidence" value="ECO:0007669"/>
    <property type="project" value="TreeGrafter"/>
</dbReference>
<dbReference type="Proteomes" id="UP000008672">
    <property type="component" value="Unassembled WGS sequence"/>
</dbReference>
<dbReference type="GO" id="GO:0006954">
    <property type="term" value="P:inflammatory response"/>
    <property type="evidence" value="ECO:0007669"/>
    <property type="project" value="TreeGrafter"/>
</dbReference>
<evidence type="ECO:0000313" key="11">
    <source>
        <dbReference type="Ensembl" id="ENSLACP00000015935.1"/>
    </source>
</evidence>
<keyword evidence="6" id="KW-0675">Receptor</keyword>
<evidence type="ECO:0000256" key="5">
    <source>
        <dbReference type="ARBA" id="ARBA00023136"/>
    </source>
</evidence>
<dbReference type="GO" id="GO:0004878">
    <property type="term" value="F:complement component C5a receptor activity"/>
    <property type="evidence" value="ECO:0007669"/>
    <property type="project" value="TreeGrafter"/>
</dbReference>
<feature type="transmembrane region" description="Helical" evidence="9">
    <location>
        <begin position="12"/>
        <end position="33"/>
    </location>
</feature>
<feature type="domain" description="G-protein coupled receptors family 1 profile" evidence="10">
    <location>
        <begin position="23"/>
        <end position="265"/>
    </location>
</feature>
<dbReference type="HOGENOM" id="CLU_009579_8_0_1"/>
<sequence>LSGKTMIPCAILAFFLLLIGTLLNGLVIWILGFRIKRNKYAMCILQLCVANVFMLLPFCGEIMRLSLESSWRFGITVCKIGFFVGWSSYCGSSFLHAVISVLRCLSVTLPLWFRLHCPQRLTLATCLIVWLLAILLSLPNLIFRGVEHENGTAYCRYKDSHLVLWTNITSNIIGFVIPLFFIIVSNMVIYVMARWNAASQTSQLFRILSLTTFVFIICWLPFNIFKIVRLMYLPQKQNMPQVLELGFQLSMFSMIASCCINPLIYIGLGNNMRSIFKKLVFTEFQKVFGEEYLDVSESRRTMTETTISN</sequence>
<reference evidence="11" key="2">
    <citation type="submission" date="2025-08" db="UniProtKB">
        <authorList>
            <consortium name="Ensembl"/>
        </authorList>
    </citation>
    <scope>IDENTIFICATION</scope>
</reference>
<keyword evidence="3 9" id="KW-1133">Transmembrane helix</keyword>
<evidence type="ECO:0000256" key="3">
    <source>
        <dbReference type="ARBA" id="ARBA00022989"/>
    </source>
</evidence>
<evidence type="ECO:0000256" key="9">
    <source>
        <dbReference type="SAM" id="Phobius"/>
    </source>
</evidence>
<protein>
    <submittedName>
        <fullName evidence="11">MAS1 proto-onco, G protein-coupled receptor</fullName>
    </submittedName>
</protein>
<reference evidence="12" key="1">
    <citation type="submission" date="2011-08" db="EMBL/GenBank/DDBJ databases">
        <title>The draft genome of Latimeria chalumnae.</title>
        <authorList>
            <person name="Di Palma F."/>
            <person name="Alfoldi J."/>
            <person name="Johnson J."/>
            <person name="Berlin A."/>
            <person name="Gnerre S."/>
            <person name="Jaffe D."/>
            <person name="MacCallum I."/>
            <person name="Young S."/>
            <person name="Walker B.J."/>
            <person name="Lander E."/>
            <person name="Lindblad-Toh K."/>
        </authorList>
    </citation>
    <scope>NUCLEOTIDE SEQUENCE [LARGE SCALE GENOMIC DNA]</scope>
    <source>
        <strain evidence="12">Wild caught</strain>
    </source>
</reference>
<dbReference type="InParanoid" id="H3B214"/>
<dbReference type="InterPro" id="IPR017452">
    <property type="entry name" value="GPCR_Rhodpsn_7TM"/>
</dbReference>
<evidence type="ECO:0000256" key="6">
    <source>
        <dbReference type="ARBA" id="ARBA00023170"/>
    </source>
</evidence>
<dbReference type="Pfam" id="PF00001">
    <property type="entry name" value="7tm_1"/>
    <property type="match status" value="1"/>
</dbReference>
<dbReference type="STRING" id="7897.ENSLACP00000015935"/>
<dbReference type="PANTHER" id="PTHR24225:SF52">
    <property type="entry name" value="C3A ANAPHYLATOXIN CHEMOTACTIC RECEPTOR-LIKE"/>
    <property type="match status" value="1"/>
</dbReference>
<organism evidence="11 12">
    <name type="scientific">Latimeria chalumnae</name>
    <name type="common">Coelacanth</name>
    <dbReference type="NCBI Taxonomy" id="7897"/>
    <lineage>
        <taxon>Eukaryota</taxon>
        <taxon>Metazoa</taxon>
        <taxon>Chordata</taxon>
        <taxon>Craniata</taxon>
        <taxon>Vertebrata</taxon>
        <taxon>Euteleostomi</taxon>
        <taxon>Coelacanthiformes</taxon>
        <taxon>Coelacanthidae</taxon>
        <taxon>Latimeria</taxon>
    </lineage>
</organism>
<dbReference type="eggNOG" id="KOG3656">
    <property type="taxonomic scope" value="Eukaryota"/>
</dbReference>
<dbReference type="EMBL" id="AFYH01100502">
    <property type="status" value="NOT_ANNOTATED_CDS"/>
    <property type="molecule type" value="Genomic_DNA"/>
</dbReference>
<feature type="transmembrane region" description="Helical" evidence="9">
    <location>
        <begin position="204"/>
        <end position="225"/>
    </location>
</feature>
<evidence type="ECO:0000259" key="10">
    <source>
        <dbReference type="PROSITE" id="PS50262"/>
    </source>
</evidence>
<name>H3B214_LATCH</name>
<dbReference type="GO" id="GO:0004930">
    <property type="term" value="F:G protein-coupled receptor activity"/>
    <property type="evidence" value="ECO:0007669"/>
    <property type="project" value="UniProtKB-KW"/>
</dbReference>
<keyword evidence="4" id="KW-0297">G-protein coupled receptor</keyword>
<reference evidence="11" key="3">
    <citation type="submission" date="2025-09" db="UniProtKB">
        <authorList>
            <consortium name="Ensembl"/>
        </authorList>
    </citation>
    <scope>IDENTIFICATION</scope>
</reference>
<dbReference type="InterPro" id="IPR026234">
    <property type="entry name" value="MRGPCRFAMILY"/>
</dbReference>
<dbReference type="OMA" id="IWCRTHR"/>
<accession>H3B214</accession>
<dbReference type="PRINTS" id="PR00237">
    <property type="entry name" value="GPCRRHODOPSN"/>
</dbReference>
<dbReference type="SUPFAM" id="SSF81321">
    <property type="entry name" value="Family A G protein-coupled receptor-like"/>
    <property type="match status" value="1"/>
</dbReference>
<dbReference type="PANTHER" id="PTHR24225">
    <property type="entry name" value="CHEMOTACTIC RECEPTOR"/>
    <property type="match status" value="1"/>
</dbReference>
<evidence type="ECO:0000313" key="12">
    <source>
        <dbReference type="Proteomes" id="UP000008672"/>
    </source>
</evidence>
<dbReference type="InterPro" id="IPR000276">
    <property type="entry name" value="GPCR_Rhodpsn"/>
</dbReference>